<accession>A0A6C0BN34</accession>
<protein>
    <submittedName>
        <fullName evidence="1">Uncharacterized protein</fullName>
    </submittedName>
</protein>
<dbReference type="AlphaFoldDB" id="A0A6C0BN34"/>
<name>A0A6C0BN34_9ZZZZ</name>
<evidence type="ECO:0000313" key="1">
    <source>
        <dbReference type="EMBL" id="QHS93171.1"/>
    </source>
</evidence>
<sequence>MSCNICCDATDLLDYSTLIVLNSWTYGRKDHSIILIR</sequence>
<proteinExistence type="predicted"/>
<reference evidence="1" key="1">
    <citation type="journal article" date="2020" name="Nature">
        <title>Giant virus diversity and host interactions through global metagenomics.</title>
        <authorList>
            <person name="Schulz F."/>
            <person name="Roux S."/>
            <person name="Paez-Espino D."/>
            <person name="Jungbluth S."/>
            <person name="Walsh D.A."/>
            <person name="Denef V.J."/>
            <person name="McMahon K.D."/>
            <person name="Konstantinidis K.T."/>
            <person name="Eloe-Fadrosh E.A."/>
            <person name="Kyrpides N.C."/>
            <person name="Woyke T."/>
        </authorList>
    </citation>
    <scope>NUCLEOTIDE SEQUENCE</scope>
    <source>
        <strain evidence="1">GVMAG-M-3300017651-5</strain>
    </source>
</reference>
<organism evidence="1">
    <name type="scientific">viral metagenome</name>
    <dbReference type="NCBI Taxonomy" id="1070528"/>
    <lineage>
        <taxon>unclassified sequences</taxon>
        <taxon>metagenomes</taxon>
        <taxon>organismal metagenomes</taxon>
    </lineage>
</organism>
<dbReference type="EMBL" id="MN739198">
    <property type="protein sequence ID" value="QHS93171.1"/>
    <property type="molecule type" value="Genomic_DNA"/>
</dbReference>